<gene>
    <name evidence="2" type="ORF">BFN67_08560</name>
</gene>
<dbReference type="AlphaFoldDB" id="A0A1V8RK29"/>
<evidence type="ECO:0000313" key="3">
    <source>
        <dbReference type="Proteomes" id="UP000191905"/>
    </source>
</evidence>
<dbReference type="RefSeq" id="WP_080921771.1">
    <property type="nucleotide sequence ID" value="NZ_MDET01000059.1"/>
</dbReference>
<dbReference type="OrthoDB" id="512401at2"/>
<dbReference type="InterPro" id="IPR027802">
    <property type="entry name" value="Multi-ubiquitin_dom"/>
</dbReference>
<dbReference type="STRING" id="1873176.BFN67_08560"/>
<keyword evidence="3" id="KW-1185">Reference proteome</keyword>
<comment type="caution">
    <text evidence="2">The sequence shown here is derived from an EMBL/GenBank/DDBJ whole genome shotgun (WGS) entry which is preliminary data.</text>
</comment>
<sequence length="305" mass="34274">MTDTITSPDDIEDLEDCIRTGRPARGAGSYRIRHADEALEFHPALVDDPVPTGRQILQAIGLRPVEEFSLFAILPDGSFEDIRLDETFDVYGRRTERFVHFRSDREFRFTLDDRQMQWGKPAISGRHLKVLAGVDPSTYDVYLDVRGGHDRIIANDELVRLDEPGVERFVTLIRHTTEGSALLPERDRRYLDGSGYTYEVVQENGSVGVVLKDFPLPEGKFIQVTADTLIVLPGGYPDACPDMFFMYPTVTLAATGTLPRATQGVLSFAGRPWQQWSRHSGQWRPGVDGIHTMVNRALNALREAA</sequence>
<feature type="domain" description="Multi-ubiquitin" evidence="1">
    <location>
        <begin position="40"/>
        <end position="102"/>
    </location>
</feature>
<accession>A0A1V8RK29</accession>
<proteinExistence type="predicted"/>
<protein>
    <recommendedName>
        <fullName evidence="1">Multi-ubiquitin domain-containing protein</fullName>
    </recommendedName>
</protein>
<dbReference type="Proteomes" id="UP000191905">
    <property type="component" value="Unassembled WGS sequence"/>
</dbReference>
<dbReference type="InterPro" id="IPR025701">
    <property type="entry name" value="UBQ-conjugat_E2_E"/>
</dbReference>
<name>A0A1V8RK29_9HYPH</name>
<reference evidence="2 3" key="1">
    <citation type="journal article" date="2016" name="Int. J. Syst. Evol. Microbiol.">
        <title>Pseudaminobacter manganicus sp. nov., isolated from sludge of a manganese mine.</title>
        <authorList>
            <person name="Li J."/>
            <person name="Huang J."/>
            <person name="Liao S."/>
            <person name="Wang G."/>
        </authorList>
    </citation>
    <scope>NUCLEOTIDE SEQUENCE [LARGE SCALE GENOMIC DNA]</scope>
    <source>
        <strain evidence="2 3">JH-7</strain>
    </source>
</reference>
<organism evidence="2 3">
    <name type="scientific">Manganibacter manganicus</name>
    <dbReference type="NCBI Taxonomy" id="1873176"/>
    <lineage>
        <taxon>Bacteria</taxon>
        <taxon>Pseudomonadati</taxon>
        <taxon>Pseudomonadota</taxon>
        <taxon>Alphaproteobacteria</taxon>
        <taxon>Hyphomicrobiales</taxon>
        <taxon>Phyllobacteriaceae</taxon>
        <taxon>Manganibacter</taxon>
    </lineage>
</organism>
<evidence type="ECO:0000313" key="2">
    <source>
        <dbReference type="EMBL" id="OQM73453.1"/>
    </source>
</evidence>
<evidence type="ECO:0000259" key="1">
    <source>
        <dbReference type="Pfam" id="PF14452"/>
    </source>
</evidence>
<feature type="domain" description="Multi-ubiquitin" evidence="1">
    <location>
        <begin position="107"/>
        <end position="171"/>
    </location>
</feature>
<dbReference type="Pfam" id="PF14462">
    <property type="entry name" value="Prok-E2_E"/>
    <property type="match status" value="1"/>
</dbReference>
<dbReference type="Pfam" id="PF14452">
    <property type="entry name" value="Multi_ubiq"/>
    <property type="match status" value="2"/>
</dbReference>
<dbReference type="EMBL" id="MDET01000059">
    <property type="protein sequence ID" value="OQM73453.1"/>
    <property type="molecule type" value="Genomic_DNA"/>
</dbReference>